<name>A0ABR2VB16_9PEZI</name>
<dbReference type="Proteomes" id="UP001408356">
    <property type="component" value="Unassembled WGS sequence"/>
</dbReference>
<feature type="region of interest" description="Disordered" evidence="1">
    <location>
        <begin position="1"/>
        <end position="42"/>
    </location>
</feature>
<organism evidence="2 3">
    <name type="scientific">Seiridium unicorne</name>
    <dbReference type="NCBI Taxonomy" id="138068"/>
    <lineage>
        <taxon>Eukaryota</taxon>
        <taxon>Fungi</taxon>
        <taxon>Dikarya</taxon>
        <taxon>Ascomycota</taxon>
        <taxon>Pezizomycotina</taxon>
        <taxon>Sordariomycetes</taxon>
        <taxon>Xylariomycetidae</taxon>
        <taxon>Amphisphaeriales</taxon>
        <taxon>Sporocadaceae</taxon>
        <taxon>Seiridium</taxon>
    </lineage>
</organism>
<gene>
    <name evidence="2" type="ORF">SUNI508_13826</name>
</gene>
<keyword evidence="3" id="KW-1185">Reference proteome</keyword>
<accession>A0ABR2VB16</accession>
<comment type="caution">
    <text evidence="2">The sequence shown here is derived from an EMBL/GenBank/DDBJ whole genome shotgun (WGS) entry which is preliminary data.</text>
</comment>
<proteinExistence type="predicted"/>
<sequence>MLSRPTPSGRDEGITKLAPSPPPQFSDSRFPQGMSLDPRVGLKPRTARRSTGFATVLMCSPRGVCCARGASWSGRRTGRWERVSELNPKLSLGSSVALIVVQIRLLHCRIGSATPCAAAKQCAPSGLPAVEGRWDISRRLPASEGFCYEFHVRAPGLVAARQHYAAGSCTLTNMDRLGNGELCVLQGRYTAERPLPVWIPLAKLHSPVAHSPESLGLSERESFGHDRSIMKPGVTTATLPAFSTLEPPVTIQQF</sequence>
<evidence type="ECO:0000313" key="2">
    <source>
        <dbReference type="EMBL" id="KAK9424036.1"/>
    </source>
</evidence>
<evidence type="ECO:0000313" key="3">
    <source>
        <dbReference type="Proteomes" id="UP001408356"/>
    </source>
</evidence>
<protein>
    <submittedName>
        <fullName evidence="2">Uncharacterized protein</fullName>
    </submittedName>
</protein>
<reference evidence="2 3" key="1">
    <citation type="journal article" date="2024" name="J. Plant Pathol.">
        <title>Sequence and assembly of the genome of Seiridium unicorne, isolate CBS 538.82, causal agent of cypress canker disease.</title>
        <authorList>
            <person name="Scali E."/>
            <person name="Rocca G.D."/>
            <person name="Danti R."/>
            <person name="Garbelotto M."/>
            <person name="Barberini S."/>
            <person name="Baroncelli R."/>
            <person name="Emiliani G."/>
        </authorList>
    </citation>
    <scope>NUCLEOTIDE SEQUENCE [LARGE SCALE GENOMIC DNA]</scope>
    <source>
        <strain evidence="2 3">BM-138-508</strain>
    </source>
</reference>
<dbReference type="EMBL" id="JARVKF010000050">
    <property type="protein sequence ID" value="KAK9424036.1"/>
    <property type="molecule type" value="Genomic_DNA"/>
</dbReference>
<evidence type="ECO:0000256" key="1">
    <source>
        <dbReference type="SAM" id="MobiDB-lite"/>
    </source>
</evidence>